<dbReference type="PIRSF" id="PIRSF003092">
    <property type="entry name" value="MinD"/>
    <property type="match status" value="1"/>
</dbReference>
<dbReference type="InterPro" id="IPR050625">
    <property type="entry name" value="ParA/MinD_ATPase"/>
</dbReference>
<dbReference type="AlphaFoldDB" id="A0AAN2BLM0"/>
<keyword evidence="3" id="KW-0966">Cell projection</keyword>
<evidence type="ECO:0000313" key="4">
    <source>
        <dbReference type="Proteomes" id="UP001320119"/>
    </source>
</evidence>
<dbReference type="PANTHER" id="PTHR43384">
    <property type="entry name" value="SEPTUM SITE-DETERMINING PROTEIN MIND HOMOLOG, CHLOROPLASTIC-RELATED"/>
    <property type="match status" value="1"/>
</dbReference>
<dbReference type="EMBL" id="AP023086">
    <property type="protein sequence ID" value="BCD99180.1"/>
    <property type="molecule type" value="Genomic_DNA"/>
</dbReference>
<name>A0AAN2BLM0_9GAMM</name>
<dbReference type="FunFam" id="3.40.50.300:FF:000158">
    <property type="entry name" value="Site-determining protein"/>
    <property type="match status" value="1"/>
</dbReference>
<dbReference type="Gene3D" id="3.40.50.300">
    <property type="entry name" value="P-loop containing nucleotide triphosphate hydrolases"/>
    <property type="match status" value="1"/>
</dbReference>
<evidence type="ECO:0000256" key="1">
    <source>
        <dbReference type="ARBA" id="ARBA00022741"/>
    </source>
</evidence>
<dbReference type="CDD" id="cd02038">
    <property type="entry name" value="FlhG-like"/>
    <property type="match status" value="1"/>
</dbReference>
<dbReference type="GO" id="GO:0005829">
    <property type="term" value="C:cytosol"/>
    <property type="evidence" value="ECO:0007669"/>
    <property type="project" value="TreeGrafter"/>
</dbReference>
<gene>
    <name evidence="3" type="ORF">MARGE09_P3381</name>
</gene>
<dbReference type="Pfam" id="PF10609">
    <property type="entry name" value="ParA"/>
    <property type="match status" value="1"/>
</dbReference>
<keyword evidence="1" id="KW-0547">Nucleotide-binding</keyword>
<dbReference type="PANTHER" id="PTHR43384:SF4">
    <property type="entry name" value="CELLULOSE BIOSYNTHESIS PROTEIN BCSQ-RELATED"/>
    <property type="match status" value="1"/>
</dbReference>
<proteinExistence type="predicted"/>
<keyword evidence="3" id="KW-0282">Flagellum</keyword>
<dbReference type="KEGG" id="marq:MARGE09_P3381"/>
<dbReference type="InterPro" id="IPR025501">
    <property type="entry name" value="MinD_FleN"/>
</dbReference>
<dbReference type="SUPFAM" id="SSF52540">
    <property type="entry name" value="P-loop containing nucleoside triphosphate hydrolases"/>
    <property type="match status" value="1"/>
</dbReference>
<dbReference type="GO" id="GO:0051782">
    <property type="term" value="P:negative regulation of cell division"/>
    <property type="evidence" value="ECO:0007669"/>
    <property type="project" value="TreeGrafter"/>
</dbReference>
<sequence>MSNHPVKVIAVTGGKGGVGKTNLSVNLGVALAEMRRRVVLMDADLGLANVDLLLGLNAQFNLSDVLSGKRSLQQVMLHGPSGLKVIPASSGVQQMASLSPAEHAGIIHAFSEIADQMDVLIVDTAAGISDTVISFVRAAQEVVVVVCDEPSSITDAYALMKVLNKDHGVTRFRVIANMCRTVAEGQRLFGKLNGVCERFLDASIQYIGAIPFDENLRKAVQARKPVLEFAPRTKASQAIRVVAQKLDQLPVQRNAKGHLEFFFERLLSVSGQN</sequence>
<keyword evidence="4" id="KW-1185">Reference proteome</keyword>
<dbReference type="GO" id="GO:0009898">
    <property type="term" value="C:cytoplasmic side of plasma membrane"/>
    <property type="evidence" value="ECO:0007669"/>
    <property type="project" value="TreeGrafter"/>
</dbReference>
<dbReference type="InterPro" id="IPR033875">
    <property type="entry name" value="FlhG"/>
</dbReference>
<dbReference type="GO" id="GO:0016887">
    <property type="term" value="F:ATP hydrolysis activity"/>
    <property type="evidence" value="ECO:0007669"/>
    <property type="project" value="TreeGrafter"/>
</dbReference>
<dbReference type="RefSeq" id="WP_236984178.1">
    <property type="nucleotide sequence ID" value="NZ_AP023086.1"/>
</dbReference>
<accession>A0AAN2BLM0</accession>
<protein>
    <submittedName>
        <fullName evidence="3">Flagellar biosynthesis protein FlhG</fullName>
    </submittedName>
</protein>
<dbReference type="Proteomes" id="UP001320119">
    <property type="component" value="Chromosome"/>
</dbReference>
<evidence type="ECO:0000256" key="2">
    <source>
        <dbReference type="ARBA" id="ARBA00022840"/>
    </source>
</evidence>
<dbReference type="InterPro" id="IPR027417">
    <property type="entry name" value="P-loop_NTPase"/>
</dbReference>
<keyword evidence="2" id="KW-0067">ATP-binding</keyword>
<dbReference type="GO" id="GO:0005524">
    <property type="term" value="F:ATP binding"/>
    <property type="evidence" value="ECO:0007669"/>
    <property type="project" value="UniProtKB-KW"/>
</dbReference>
<reference evidence="3 4" key="1">
    <citation type="journal article" date="2022" name="IScience">
        <title>An ultrasensitive nanofiber-based assay for enzymatic hydrolysis and deep-sea microbial degradation of cellulose.</title>
        <authorList>
            <person name="Tsudome M."/>
            <person name="Tachioka M."/>
            <person name="Miyazaki M."/>
            <person name="Uchimura K."/>
            <person name="Tsuda M."/>
            <person name="Takaki Y."/>
            <person name="Deguchi S."/>
        </authorList>
    </citation>
    <scope>NUCLEOTIDE SEQUENCE [LARGE SCALE GENOMIC DNA]</scope>
    <source>
        <strain evidence="3 4">GE09</strain>
    </source>
</reference>
<evidence type="ECO:0000313" key="3">
    <source>
        <dbReference type="EMBL" id="BCD99180.1"/>
    </source>
</evidence>
<organism evidence="3 4">
    <name type="scientific">Marinagarivorans cellulosilyticus</name>
    <dbReference type="NCBI Taxonomy" id="2721545"/>
    <lineage>
        <taxon>Bacteria</taxon>
        <taxon>Pseudomonadati</taxon>
        <taxon>Pseudomonadota</taxon>
        <taxon>Gammaproteobacteria</taxon>
        <taxon>Cellvibrionales</taxon>
        <taxon>Cellvibrionaceae</taxon>
        <taxon>Marinagarivorans</taxon>
    </lineage>
</organism>
<dbReference type="InterPro" id="IPR033756">
    <property type="entry name" value="YlxH/NBP35"/>
</dbReference>
<keyword evidence="3" id="KW-0969">Cilium</keyword>